<dbReference type="OrthoDB" id="3358017at2759"/>
<evidence type="ECO:0000256" key="1">
    <source>
        <dbReference type="ARBA" id="ARBA00004141"/>
    </source>
</evidence>
<evidence type="ECO:0000256" key="3">
    <source>
        <dbReference type="ARBA" id="ARBA00022989"/>
    </source>
</evidence>
<evidence type="ECO:0000313" key="7">
    <source>
        <dbReference type="EMBL" id="GAW26147.1"/>
    </source>
</evidence>
<accession>A0A1S8A7V8</accession>
<sequence>MDSFDPFSADFDLGAQSPIIRYEWYFYVFEAAIMLVNSVLINVRHPRRWLPQSTKVYLAKDGVSEIMGPGYKEDRGFVATLLDPFDLMGMMKGRDKATRFWDEQQPRTGAGRKLEPAPASSGEGMQV</sequence>
<reference evidence="7" key="1">
    <citation type="submission" date="2016-03" db="EMBL/GenBank/DDBJ databases">
        <title>Draft genome sequence of Rosellinia necatrix.</title>
        <authorList>
            <person name="Kanematsu S."/>
        </authorList>
    </citation>
    <scope>NUCLEOTIDE SEQUENCE [LARGE SCALE GENOMIC DNA]</scope>
    <source>
        <strain evidence="7">W97</strain>
    </source>
</reference>
<keyword evidence="3 6" id="KW-1133">Transmembrane helix</keyword>
<protein>
    <submittedName>
        <fullName evidence="7">Putative rta1 domain protein</fullName>
    </submittedName>
</protein>
<dbReference type="EMBL" id="DF977467">
    <property type="protein sequence ID" value="GAW26147.1"/>
    <property type="molecule type" value="Genomic_DNA"/>
</dbReference>
<keyword evidence="4 6" id="KW-0472">Membrane</keyword>
<evidence type="ECO:0000256" key="5">
    <source>
        <dbReference type="SAM" id="MobiDB-lite"/>
    </source>
</evidence>
<comment type="subcellular location">
    <subcellularLocation>
        <location evidence="1">Membrane</location>
        <topology evidence="1">Multi-pass membrane protein</topology>
    </subcellularLocation>
</comment>
<gene>
    <name evidence="7" type="ORF">SAMD00023353_2201530</name>
</gene>
<name>A0A1S8A7V8_ROSNE</name>
<dbReference type="GO" id="GO:0016020">
    <property type="term" value="C:membrane"/>
    <property type="evidence" value="ECO:0007669"/>
    <property type="project" value="UniProtKB-SubCell"/>
</dbReference>
<feature type="transmembrane region" description="Helical" evidence="6">
    <location>
        <begin position="24"/>
        <end position="43"/>
    </location>
</feature>
<keyword evidence="8" id="KW-1185">Reference proteome</keyword>
<evidence type="ECO:0000313" key="8">
    <source>
        <dbReference type="Proteomes" id="UP000054516"/>
    </source>
</evidence>
<dbReference type="Proteomes" id="UP000054516">
    <property type="component" value="Unassembled WGS sequence"/>
</dbReference>
<organism evidence="7">
    <name type="scientific">Rosellinia necatrix</name>
    <name type="common">White root-rot fungus</name>
    <dbReference type="NCBI Taxonomy" id="77044"/>
    <lineage>
        <taxon>Eukaryota</taxon>
        <taxon>Fungi</taxon>
        <taxon>Dikarya</taxon>
        <taxon>Ascomycota</taxon>
        <taxon>Pezizomycotina</taxon>
        <taxon>Sordariomycetes</taxon>
        <taxon>Xylariomycetidae</taxon>
        <taxon>Xylariales</taxon>
        <taxon>Xylariaceae</taxon>
        <taxon>Rosellinia</taxon>
    </lineage>
</organism>
<dbReference type="InterPro" id="IPR007568">
    <property type="entry name" value="RTA1"/>
</dbReference>
<dbReference type="STRING" id="77044.A0A1S8A7V8"/>
<feature type="region of interest" description="Disordered" evidence="5">
    <location>
        <begin position="98"/>
        <end position="127"/>
    </location>
</feature>
<dbReference type="Pfam" id="PF04479">
    <property type="entry name" value="RTA1"/>
    <property type="match status" value="1"/>
</dbReference>
<keyword evidence="2 6" id="KW-0812">Transmembrane</keyword>
<evidence type="ECO:0000256" key="4">
    <source>
        <dbReference type="ARBA" id="ARBA00023136"/>
    </source>
</evidence>
<evidence type="ECO:0000256" key="2">
    <source>
        <dbReference type="ARBA" id="ARBA00022692"/>
    </source>
</evidence>
<evidence type="ECO:0000256" key="6">
    <source>
        <dbReference type="SAM" id="Phobius"/>
    </source>
</evidence>
<dbReference type="AlphaFoldDB" id="A0A1S8A7V8"/>
<proteinExistence type="predicted"/>